<dbReference type="AlphaFoldDB" id="A0A517LTV5"/>
<dbReference type="EC" id="3.1.-.-" evidence="3"/>
<dbReference type="Pfam" id="PF01336">
    <property type="entry name" value="tRNA_anti-codon"/>
    <property type="match status" value="1"/>
</dbReference>
<dbReference type="InterPro" id="IPR012340">
    <property type="entry name" value="NA-bd_OB-fold"/>
</dbReference>
<dbReference type="CDD" id="cd00077">
    <property type="entry name" value="HDc"/>
    <property type="match status" value="1"/>
</dbReference>
<gene>
    <name evidence="3" type="primary">yhaM</name>
    <name evidence="3" type="ORF">EC9_02210</name>
</gene>
<dbReference type="EMBL" id="CP036261">
    <property type="protein sequence ID" value="QDS86063.1"/>
    <property type="molecule type" value="Genomic_DNA"/>
</dbReference>
<accession>A0A517LTV5</accession>
<dbReference type="SUPFAM" id="SSF50249">
    <property type="entry name" value="Nucleic acid-binding proteins"/>
    <property type="match status" value="1"/>
</dbReference>
<dbReference type="CDD" id="cd04492">
    <property type="entry name" value="YhaM_OBF_like"/>
    <property type="match status" value="1"/>
</dbReference>
<reference evidence="3 4" key="1">
    <citation type="submission" date="2019-02" db="EMBL/GenBank/DDBJ databases">
        <title>Deep-cultivation of Planctomycetes and their phenomic and genomic characterization uncovers novel biology.</title>
        <authorList>
            <person name="Wiegand S."/>
            <person name="Jogler M."/>
            <person name="Boedeker C."/>
            <person name="Pinto D."/>
            <person name="Vollmers J."/>
            <person name="Rivas-Marin E."/>
            <person name="Kohn T."/>
            <person name="Peeters S.H."/>
            <person name="Heuer A."/>
            <person name="Rast P."/>
            <person name="Oberbeckmann S."/>
            <person name="Bunk B."/>
            <person name="Jeske O."/>
            <person name="Meyerdierks A."/>
            <person name="Storesund J.E."/>
            <person name="Kallscheuer N."/>
            <person name="Luecker S."/>
            <person name="Lage O.M."/>
            <person name="Pohl T."/>
            <person name="Merkel B.J."/>
            <person name="Hornburger P."/>
            <person name="Mueller R.-W."/>
            <person name="Bruemmer F."/>
            <person name="Labrenz M."/>
            <person name="Spormann A.M."/>
            <person name="Op den Camp H."/>
            <person name="Overmann J."/>
            <person name="Amann R."/>
            <person name="Jetten M.S.M."/>
            <person name="Mascher T."/>
            <person name="Medema M.H."/>
            <person name="Devos D.P."/>
            <person name="Kaster A.-K."/>
            <person name="Ovreas L."/>
            <person name="Rohde M."/>
            <person name="Galperin M.Y."/>
            <person name="Jogler C."/>
        </authorList>
    </citation>
    <scope>NUCLEOTIDE SEQUENCE [LARGE SCALE GENOMIC DNA]</scope>
    <source>
        <strain evidence="3 4">EC9</strain>
    </source>
</reference>
<evidence type="ECO:0000313" key="3">
    <source>
        <dbReference type="EMBL" id="QDS86063.1"/>
    </source>
</evidence>
<dbReference type="Pfam" id="PF01966">
    <property type="entry name" value="HD"/>
    <property type="match status" value="1"/>
</dbReference>
<keyword evidence="1 3" id="KW-0378">Hydrolase</keyword>
<dbReference type="PANTHER" id="PTHR37294">
    <property type="entry name" value="3'-5' EXORIBONUCLEASE YHAM"/>
    <property type="match status" value="1"/>
</dbReference>
<evidence type="ECO:0000259" key="2">
    <source>
        <dbReference type="SMART" id="SM00471"/>
    </source>
</evidence>
<dbReference type="GO" id="GO:0031125">
    <property type="term" value="P:rRNA 3'-end processing"/>
    <property type="evidence" value="ECO:0007669"/>
    <property type="project" value="TreeGrafter"/>
</dbReference>
<dbReference type="GO" id="GO:0016787">
    <property type="term" value="F:hydrolase activity"/>
    <property type="evidence" value="ECO:0007669"/>
    <property type="project" value="UniProtKB-KW"/>
</dbReference>
<feature type="domain" description="HD/PDEase" evidence="2">
    <location>
        <begin position="159"/>
        <end position="297"/>
    </location>
</feature>
<dbReference type="Gene3D" id="1.10.3210.10">
    <property type="entry name" value="Hypothetical protein af1432"/>
    <property type="match status" value="1"/>
</dbReference>
<dbReference type="KEGG" id="ruv:EC9_02210"/>
<dbReference type="SMART" id="SM00471">
    <property type="entry name" value="HDc"/>
    <property type="match status" value="1"/>
</dbReference>
<protein>
    <submittedName>
        <fullName evidence="3">3'-5' exoribonuclease YhaM</fullName>
        <ecNumber evidence="3">3.1.-.-</ecNumber>
    </submittedName>
</protein>
<dbReference type="SUPFAM" id="SSF109604">
    <property type="entry name" value="HD-domain/PDEase-like"/>
    <property type="match status" value="1"/>
</dbReference>
<sequence length="323" mass="36259">MSERLFINQLSEQTQVDDVYRAADKQLRANRQGNKYILLKLADRTGTLTGMFWNAEDRDFERCQDSEYLHVKGRTQIYNGNMQMIVTGISPVDPSQVDPADFDMFDASASEQAFARLKELLGSVRNIHLRQLLDACLADEEFMTRFKQSPAAVTNHHAFPGGLLRHTVDLIELAQLIGPRYPQLDIDLLTTGAFLHDIGKTEELSSGGELTYTDRGQLVGHIVIGVQYLADRIAVVEAETKSPFPVQLKWHLEHLILSHHGLLEYGSPKVPLTREAIALHHLDNLDAKLAAATSIIDSDISGDKNWTNYNPSMGKKLWKSPIE</sequence>
<keyword evidence="4" id="KW-1185">Reference proteome</keyword>
<evidence type="ECO:0000256" key="1">
    <source>
        <dbReference type="ARBA" id="ARBA00022801"/>
    </source>
</evidence>
<evidence type="ECO:0000313" key="4">
    <source>
        <dbReference type="Proteomes" id="UP000319557"/>
    </source>
</evidence>
<dbReference type="RefSeq" id="WP_231745839.1">
    <property type="nucleotide sequence ID" value="NZ_CP036261.1"/>
</dbReference>
<dbReference type="Proteomes" id="UP000319557">
    <property type="component" value="Chromosome"/>
</dbReference>
<dbReference type="InterPro" id="IPR004365">
    <property type="entry name" value="NA-bd_OB_tRNA"/>
</dbReference>
<name>A0A517LTV5_9BACT</name>
<organism evidence="3 4">
    <name type="scientific">Rosistilla ulvae</name>
    <dbReference type="NCBI Taxonomy" id="1930277"/>
    <lineage>
        <taxon>Bacteria</taxon>
        <taxon>Pseudomonadati</taxon>
        <taxon>Planctomycetota</taxon>
        <taxon>Planctomycetia</taxon>
        <taxon>Pirellulales</taxon>
        <taxon>Pirellulaceae</taxon>
        <taxon>Rosistilla</taxon>
    </lineage>
</organism>
<dbReference type="GO" id="GO:0003676">
    <property type="term" value="F:nucleic acid binding"/>
    <property type="evidence" value="ECO:0007669"/>
    <property type="project" value="InterPro"/>
</dbReference>
<dbReference type="InterPro" id="IPR006674">
    <property type="entry name" value="HD_domain"/>
</dbReference>
<dbReference type="InterPro" id="IPR050798">
    <property type="entry name" value="YhaM_exoribonuc/phosphodiest"/>
</dbReference>
<dbReference type="Gene3D" id="2.40.50.140">
    <property type="entry name" value="Nucleic acid-binding proteins"/>
    <property type="match status" value="1"/>
</dbReference>
<proteinExistence type="predicted"/>
<dbReference type="InterPro" id="IPR003607">
    <property type="entry name" value="HD/PDEase_dom"/>
</dbReference>
<dbReference type="PANTHER" id="PTHR37294:SF1">
    <property type="entry name" value="3'-5' EXORIBONUCLEASE YHAM"/>
    <property type="match status" value="1"/>
</dbReference>